<dbReference type="RefSeq" id="WP_081191655.1">
    <property type="nucleotide sequence ID" value="NZ_MWIH01000005.1"/>
</dbReference>
<protein>
    <submittedName>
        <fullName evidence="1">Uncharacterized protein</fullName>
    </submittedName>
</protein>
<reference evidence="1 2" key="1">
    <citation type="submission" date="2017-02" db="EMBL/GenBank/DDBJ databases">
        <title>Draft genome of Saccharomonospora sp. 154.</title>
        <authorList>
            <person name="Alonso-Carmona G.S."/>
            <person name="De La Haba R."/>
            <person name="Vera-Gargallo B."/>
            <person name="Sandoval-Trujillo A.H."/>
            <person name="Ramirez-Duran N."/>
            <person name="Ventosa A."/>
        </authorList>
    </citation>
    <scope>NUCLEOTIDE SEQUENCE [LARGE SCALE GENOMIC DNA]</scope>
    <source>
        <strain evidence="1 2">LRS4.154</strain>
    </source>
</reference>
<evidence type="ECO:0000313" key="2">
    <source>
        <dbReference type="Proteomes" id="UP000192591"/>
    </source>
</evidence>
<evidence type="ECO:0000313" key="1">
    <source>
        <dbReference type="EMBL" id="OQO92617.1"/>
    </source>
</evidence>
<organism evidence="1 2">
    <name type="scientific">Saccharomonospora piscinae</name>
    <dbReference type="NCBI Taxonomy" id="687388"/>
    <lineage>
        <taxon>Bacteria</taxon>
        <taxon>Bacillati</taxon>
        <taxon>Actinomycetota</taxon>
        <taxon>Actinomycetes</taxon>
        <taxon>Pseudonocardiales</taxon>
        <taxon>Pseudonocardiaceae</taxon>
        <taxon>Saccharomonospora</taxon>
    </lineage>
</organism>
<dbReference type="EMBL" id="MWIH01000005">
    <property type="protein sequence ID" value="OQO92617.1"/>
    <property type="molecule type" value="Genomic_DNA"/>
</dbReference>
<proteinExistence type="predicted"/>
<comment type="caution">
    <text evidence="1">The sequence shown here is derived from an EMBL/GenBank/DDBJ whole genome shotgun (WGS) entry which is preliminary data.</text>
</comment>
<keyword evidence="2" id="KW-1185">Reference proteome</keyword>
<dbReference type="AlphaFoldDB" id="A0A1V9A659"/>
<gene>
    <name evidence="1" type="ORF">B1813_10645</name>
</gene>
<dbReference type="Proteomes" id="UP000192591">
    <property type="component" value="Unassembled WGS sequence"/>
</dbReference>
<name>A0A1V9A659_SACPI</name>
<accession>A0A1V9A659</accession>
<sequence length="147" mass="15915">MIKTITAEVDTDFNQFLLFDVESDLSFGDLPIPNHDIATSGDGGILCFTRQELAEANVTVRLWSGAVDIATTGDAPVYTGRFSCPTGTLMLASIMGSPADTKIELGRSGWFRTHITMSPTPLPMPEATPDFATAKQDWSVDIWPSES</sequence>